<evidence type="ECO:0000259" key="7">
    <source>
        <dbReference type="Pfam" id="PF17851"/>
    </source>
</evidence>
<evidence type="ECO:0000313" key="8">
    <source>
        <dbReference type="EMBL" id="KAJ4176311.1"/>
    </source>
</evidence>
<evidence type="ECO:0000313" key="9">
    <source>
        <dbReference type="Proteomes" id="UP001152087"/>
    </source>
</evidence>
<dbReference type="InterPro" id="IPR013320">
    <property type="entry name" value="ConA-like_dom_sf"/>
</dbReference>
<dbReference type="Proteomes" id="UP001152087">
    <property type="component" value="Unassembled WGS sequence"/>
</dbReference>
<evidence type="ECO:0000256" key="3">
    <source>
        <dbReference type="ARBA" id="ARBA00023295"/>
    </source>
</evidence>
<dbReference type="SUPFAM" id="SSF49899">
    <property type="entry name" value="Concanavalin A-like lectins/glucanases"/>
    <property type="match status" value="1"/>
</dbReference>
<evidence type="ECO:0000256" key="1">
    <source>
        <dbReference type="ARBA" id="ARBA00009865"/>
    </source>
</evidence>
<feature type="domain" description="Beta-xylosidase C-terminal Concanavalin A-like" evidence="7">
    <location>
        <begin position="343"/>
        <end position="507"/>
    </location>
</feature>
<feature type="active site" description="Proton acceptor" evidence="4">
    <location>
        <position position="17"/>
    </location>
</feature>
<dbReference type="GO" id="GO:0004553">
    <property type="term" value="F:hydrolase activity, hydrolyzing O-glycosyl compounds"/>
    <property type="evidence" value="ECO:0007669"/>
    <property type="project" value="InterPro"/>
</dbReference>
<evidence type="ECO:0000256" key="4">
    <source>
        <dbReference type="PIRSR" id="PIRSR606710-1"/>
    </source>
</evidence>
<name>A0A9W8USW7_9HYPO</name>
<dbReference type="PANTHER" id="PTHR42812">
    <property type="entry name" value="BETA-XYLOSIDASE"/>
    <property type="match status" value="1"/>
</dbReference>
<keyword evidence="2 6" id="KW-0378">Hydrolase</keyword>
<dbReference type="SUPFAM" id="SSF75005">
    <property type="entry name" value="Arabinanase/levansucrase/invertase"/>
    <property type="match status" value="1"/>
</dbReference>
<dbReference type="GO" id="GO:0005975">
    <property type="term" value="P:carbohydrate metabolic process"/>
    <property type="evidence" value="ECO:0007669"/>
    <property type="project" value="InterPro"/>
</dbReference>
<comment type="similarity">
    <text evidence="1 6">Belongs to the glycosyl hydrolase 43 family.</text>
</comment>
<reference evidence="8" key="1">
    <citation type="submission" date="2022-09" db="EMBL/GenBank/DDBJ databases">
        <title>Fusarium specimens isolated from Avocado Roots.</title>
        <authorList>
            <person name="Stajich J."/>
            <person name="Roper C."/>
            <person name="Heimlech-Rivalta G."/>
        </authorList>
    </citation>
    <scope>NUCLEOTIDE SEQUENCE</scope>
    <source>
        <strain evidence="8">A02</strain>
    </source>
</reference>
<dbReference type="EMBL" id="JAOQAV010000206">
    <property type="protein sequence ID" value="KAJ4176311.1"/>
    <property type="molecule type" value="Genomic_DNA"/>
</dbReference>
<dbReference type="InterPro" id="IPR023296">
    <property type="entry name" value="Glyco_hydro_beta-prop_sf"/>
</dbReference>
<comment type="caution">
    <text evidence="8">The sequence shown here is derived from an EMBL/GenBank/DDBJ whole genome shotgun (WGS) entry which is preliminary data.</text>
</comment>
<dbReference type="PANTHER" id="PTHR42812:SF12">
    <property type="entry name" value="BETA-XYLOSIDASE-RELATED"/>
    <property type="match status" value="1"/>
</dbReference>
<evidence type="ECO:0000256" key="5">
    <source>
        <dbReference type="PIRSR" id="PIRSR606710-2"/>
    </source>
</evidence>
<dbReference type="AlphaFoldDB" id="A0A9W8USW7"/>
<organism evidence="8 9">
    <name type="scientific">Fusarium falciforme</name>
    <dbReference type="NCBI Taxonomy" id="195108"/>
    <lineage>
        <taxon>Eukaryota</taxon>
        <taxon>Fungi</taxon>
        <taxon>Dikarya</taxon>
        <taxon>Ascomycota</taxon>
        <taxon>Pezizomycotina</taxon>
        <taxon>Sordariomycetes</taxon>
        <taxon>Hypocreomycetidae</taxon>
        <taxon>Hypocreales</taxon>
        <taxon>Nectriaceae</taxon>
        <taxon>Fusarium</taxon>
        <taxon>Fusarium solani species complex</taxon>
    </lineage>
</organism>
<dbReference type="CDD" id="cd18617">
    <property type="entry name" value="GH43_XynB-like"/>
    <property type="match status" value="1"/>
</dbReference>
<feature type="active site" description="Proton donor" evidence="4">
    <location>
        <position position="200"/>
    </location>
</feature>
<dbReference type="Pfam" id="PF17851">
    <property type="entry name" value="GH43_C2"/>
    <property type="match status" value="1"/>
</dbReference>
<dbReference type="InterPro" id="IPR006710">
    <property type="entry name" value="Glyco_hydro_43"/>
</dbReference>
<keyword evidence="3 6" id="KW-0326">Glycosidase</keyword>
<sequence>MATTTYQNPIVPGFAPDPSVLFVDGVFYLCTSSFHIFPGLPIYASRDLKEWTHIGNAFNRIEQMSLKDATTNKSTLDTGKIIVASGGLFAPSIRYHNKTFYIICTNAAITAASFRTDNFIVTSTDPLKGEWSDPIYIPFMGIDPDLFFDDDGKVYFQGAHYFQKTQPTSVIQQFELDIKTGKHLSETKTIWGGHAKYDTEAPHIYKRGKTYYLMVAEGGTFEHHMLCIGRSDNIWGPYEDNKQNPILTADGTEEYIQNSGHGDIFQDGDDNWWAAGLAVRNENAYSKDTFLAPLGRESFLSPVEWPEGGWPKAQRFKMEFSATSINPTGGAPFTAPPRVEDCYIRTPDLSKYQISEQDGGEIGLFPSTTNLDAPNGTSTFIGQRQRSPTSVATANLDISSVQSGAEAGLTMYKDHLRHVSLVYAADSGRVSCRLRSVEDLETVGGELAVEGSKSVELRITAHPTKWSLSARVGEGNWHEFGDVPSFRLSVREMTGPIYGVFAHAVTAQADASSAMKFVEFNVQN</sequence>
<protein>
    <recommendedName>
        <fullName evidence="7">Beta-xylosidase C-terminal Concanavalin A-like domain-containing protein</fullName>
    </recommendedName>
</protein>
<feature type="site" description="Important for catalytic activity, responsible for pKa modulation of the active site Glu and correct orientation of both the proton donor and substrate" evidence="5">
    <location>
        <position position="143"/>
    </location>
</feature>
<dbReference type="Gene3D" id="2.60.120.200">
    <property type="match status" value="1"/>
</dbReference>
<accession>A0A9W8USW7</accession>
<keyword evidence="9" id="KW-1185">Reference proteome</keyword>
<gene>
    <name evidence="8" type="ORF">NW755_014485</name>
</gene>
<evidence type="ECO:0000256" key="6">
    <source>
        <dbReference type="RuleBase" id="RU361187"/>
    </source>
</evidence>
<dbReference type="Pfam" id="PF04616">
    <property type="entry name" value="Glyco_hydro_43"/>
    <property type="match status" value="1"/>
</dbReference>
<dbReference type="InterPro" id="IPR051795">
    <property type="entry name" value="Glycosyl_Hydrlase_43"/>
</dbReference>
<dbReference type="InterPro" id="IPR041542">
    <property type="entry name" value="GH43_C2"/>
</dbReference>
<proteinExistence type="inferred from homology"/>
<dbReference type="Gene3D" id="2.115.10.20">
    <property type="entry name" value="Glycosyl hydrolase domain, family 43"/>
    <property type="match status" value="1"/>
</dbReference>
<evidence type="ECO:0000256" key="2">
    <source>
        <dbReference type="ARBA" id="ARBA00022801"/>
    </source>
</evidence>